<dbReference type="InterPro" id="IPR002347">
    <property type="entry name" value="SDR_fam"/>
</dbReference>
<accession>A0ABW3UU16</accession>
<dbReference type="InterPro" id="IPR020904">
    <property type="entry name" value="Sc_DH/Rdtase_CS"/>
</dbReference>
<dbReference type="Proteomes" id="UP001597180">
    <property type="component" value="Unassembled WGS sequence"/>
</dbReference>
<organism evidence="4 5">
    <name type="scientific">Paenibacillus vulneris</name>
    <dbReference type="NCBI Taxonomy" id="1133364"/>
    <lineage>
        <taxon>Bacteria</taxon>
        <taxon>Bacillati</taxon>
        <taxon>Bacillota</taxon>
        <taxon>Bacilli</taxon>
        <taxon>Bacillales</taxon>
        <taxon>Paenibacillaceae</taxon>
        <taxon>Paenibacillus</taxon>
    </lineage>
</organism>
<dbReference type="SUPFAM" id="SSF51735">
    <property type="entry name" value="NAD(P)-binding Rossmann-fold domains"/>
    <property type="match status" value="1"/>
</dbReference>
<dbReference type="PRINTS" id="PR00080">
    <property type="entry name" value="SDRFAMILY"/>
</dbReference>
<evidence type="ECO:0000313" key="4">
    <source>
        <dbReference type="EMBL" id="MFD1223907.1"/>
    </source>
</evidence>
<evidence type="ECO:0000313" key="5">
    <source>
        <dbReference type="Proteomes" id="UP001597180"/>
    </source>
</evidence>
<dbReference type="GO" id="GO:0016491">
    <property type="term" value="F:oxidoreductase activity"/>
    <property type="evidence" value="ECO:0007669"/>
    <property type="project" value="UniProtKB-KW"/>
</dbReference>
<dbReference type="PANTHER" id="PTHR43115">
    <property type="entry name" value="DEHYDROGENASE/REDUCTASE SDR FAMILY MEMBER 11"/>
    <property type="match status" value="1"/>
</dbReference>
<reference evidence="5" key="1">
    <citation type="journal article" date="2019" name="Int. J. Syst. Evol. Microbiol.">
        <title>The Global Catalogue of Microorganisms (GCM) 10K type strain sequencing project: providing services to taxonomists for standard genome sequencing and annotation.</title>
        <authorList>
            <consortium name="The Broad Institute Genomics Platform"/>
            <consortium name="The Broad Institute Genome Sequencing Center for Infectious Disease"/>
            <person name="Wu L."/>
            <person name="Ma J."/>
        </authorList>
    </citation>
    <scope>NUCLEOTIDE SEQUENCE [LARGE SCALE GENOMIC DNA]</scope>
    <source>
        <strain evidence="5">CCUG 53270</strain>
    </source>
</reference>
<name>A0ABW3UU16_9BACL</name>
<evidence type="ECO:0000256" key="1">
    <source>
        <dbReference type="ARBA" id="ARBA00006484"/>
    </source>
</evidence>
<gene>
    <name evidence="4" type="ORF">ACFQ4B_27675</name>
</gene>
<keyword evidence="5" id="KW-1185">Reference proteome</keyword>
<comment type="caution">
    <text evidence="4">The sequence shown here is derived from an EMBL/GenBank/DDBJ whole genome shotgun (WGS) entry which is preliminary data.</text>
</comment>
<keyword evidence="2 4" id="KW-0560">Oxidoreductase</keyword>
<dbReference type="InterPro" id="IPR036291">
    <property type="entry name" value="NAD(P)-bd_dom_sf"/>
</dbReference>
<protein>
    <submittedName>
        <fullName evidence="4">SDR family oxidoreductase</fullName>
        <ecNumber evidence="4">1.-.-.-</ecNumber>
    </submittedName>
</protein>
<dbReference type="PANTHER" id="PTHR43115:SF4">
    <property type="entry name" value="DEHYDROGENASE_REDUCTASE SDR FAMILY MEMBER 11"/>
    <property type="match status" value="1"/>
</dbReference>
<dbReference type="Pfam" id="PF00106">
    <property type="entry name" value="adh_short"/>
    <property type="match status" value="1"/>
</dbReference>
<dbReference type="CDD" id="cd05233">
    <property type="entry name" value="SDR_c"/>
    <property type="match status" value="1"/>
</dbReference>
<proteinExistence type="inferred from homology"/>
<dbReference type="PRINTS" id="PR00081">
    <property type="entry name" value="GDHRDH"/>
</dbReference>
<evidence type="ECO:0000256" key="3">
    <source>
        <dbReference type="RuleBase" id="RU000363"/>
    </source>
</evidence>
<dbReference type="Gene3D" id="3.40.50.720">
    <property type="entry name" value="NAD(P)-binding Rossmann-like Domain"/>
    <property type="match status" value="1"/>
</dbReference>
<comment type="similarity">
    <text evidence="1 3">Belongs to the short-chain dehydrogenases/reductases (SDR) family.</text>
</comment>
<dbReference type="EC" id="1.-.-.-" evidence="4"/>
<dbReference type="RefSeq" id="WP_345587401.1">
    <property type="nucleotide sequence ID" value="NZ_BAABJG010000007.1"/>
</dbReference>
<evidence type="ECO:0000256" key="2">
    <source>
        <dbReference type="ARBA" id="ARBA00023002"/>
    </source>
</evidence>
<sequence length="226" mass="25285">MEQKIALVTGASRGIGEAISRELSKNGYMTYAGSRGANELQSSENLIHLPLDLRSEDSIQEAFRVIERNHGVLDVLVNNAAVMINKPFEQFEREDWENTYATNVFGPMQCIQQAFPLMKDKGGRVINISSIMTERPLPQSAMYTSSKQALNGLGEALSEEWYPHRVYLTKLCLGATYTDLWKGVEGFSKDDMLQVEDVARAAVFIAQTPLHVRMDEIKMTPPKGVL</sequence>
<dbReference type="EMBL" id="JBHTLU010000038">
    <property type="protein sequence ID" value="MFD1223907.1"/>
    <property type="molecule type" value="Genomic_DNA"/>
</dbReference>
<dbReference type="PROSITE" id="PS00061">
    <property type="entry name" value="ADH_SHORT"/>
    <property type="match status" value="1"/>
</dbReference>